<gene>
    <name evidence="3" type="ORF">Pla52n_38100</name>
</gene>
<accession>A0A5C6ATL6</accession>
<name>A0A5C6ATL6_9BACT</name>
<evidence type="ECO:0000313" key="4">
    <source>
        <dbReference type="Proteomes" id="UP000320176"/>
    </source>
</evidence>
<dbReference type="InterPro" id="IPR049945">
    <property type="entry name" value="AAA_22"/>
</dbReference>
<dbReference type="SUPFAM" id="SSF52540">
    <property type="entry name" value="P-loop containing nucleoside triphosphate hydrolases"/>
    <property type="match status" value="1"/>
</dbReference>
<comment type="caution">
    <text evidence="3">The sequence shown here is derived from an EMBL/GenBank/DDBJ whole genome shotgun (WGS) entry which is preliminary data.</text>
</comment>
<feature type="domain" description="ORC1/DEAH AAA+ ATPase" evidence="2">
    <location>
        <begin position="42"/>
        <end position="171"/>
    </location>
</feature>
<dbReference type="PANTHER" id="PTHR35894">
    <property type="entry name" value="GENERAL SECRETION PATHWAY PROTEIN A-RELATED"/>
    <property type="match status" value="1"/>
</dbReference>
<dbReference type="GO" id="GO:0016887">
    <property type="term" value="F:ATP hydrolysis activity"/>
    <property type="evidence" value="ECO:0007669"/>
    <property type="project" value="InterPro"/>
</dbReference>
<evidence type="ECO:0000256" key="1">
    <source>
        <dbReference type="SAM" id="MobiDB-lite"/>
    </source>
</evidence>
<dbReference type="OrthoDB" id="227226at2"/>
<dbReference type="Gene3D" id="3.40.50.300">
    <property type="entry name" value="P-loop containing nucleotide triphosphate hydrolases"/>
    <property type="match status" value="1"/>
</dbReference>
<keyword evidence="4" id="KW-1185">Reference proteome</keyword>
<reference evidence="3 4" key="1">
    <citation type="submission" date="2019-02" db="EMBL/GenBank/DDBJ databases">
        <title>Deep-cultivation of Planctomycetes and their phenomic and genomic characterization uncovers novel biology.</title>
        <authorList>
            <person name="Wiegand S."/>
            <person name="Jogler M."/>
            <person name="Boedeker C."/>
            <person name="Pinto D."/>
            <person name="Vollmers J."/>
            <person name="Rivas-Marin E."/>
            <person name="Kohn T."/>
            <person name="Peeters S.H."/>
            <person name="Heuer A."/>
            <person name="Rast P."/>
            <person name="Oberbeckmann S."/>
            <person name="Bunk B."/>
            <person name="Jeske O."/>
            <person name="Meyerdierks A."/>
            <person name="Storesund J.E."/>
            <person name="Kallscheuer N."/>
            <person name="Luecker S."/>
            <person name="Lage O.M."/>
            <person name="Pohl T."/>
            <person name="Merkel B.J."/>
            <person name="Hornburger P."/>
            <person name="Mueller R.-W."/>
            <person name="Bruemmer F."/>
            <person name="Labrenz M."/>
            <person name="Spormann A.M."/>
            <person name="Op Den Camp H."/>
            <person name="Overmann J."/>
            <person name="Amann R."/>
            <person name="Jetten M.S.M."/>
            <person name="Mascher T."/>
            <person name="Medema M.H."/>
            <person name="Devos D.P."/>
            <person name="Kaster A.-K."/>
            <person name="Ovreas L."/>
            <person name="Rohde M."/>
            <person name="Galperin M.Y."/>
            <person name="Jogler C."/>
        </authorList>
    </citation>
    <scope>NUCLEOTIDE SEQUENCE [LARGE SCALE GENOMIC DNA]</scope>
    <source>
        <strain evidence="3 4">Pla52n</strain>
    </source>
</reference>
<dbReference type="Proteomes" id="UP000320176">
    <property type="component" value="Unassembled WGS sequence"/>
</dbReference>
<proteinExistence type="predicted"/>
<dbReference type="InterPro" id="IPR052026">
    <property type="entry name" value="ExeA_AAA_ATPase_DNA-bind"/>
</dbReference>
<evidence type="ECO:0000313" key="3">
    <source>
        <dbReference type="EMBL" id="TWU02751.1"/>
    </source>
</evidence>
<feature type="region of interest" description="Disordered" evidence="1">
    <location>
        <begin position="379"/>
        <end position="404"/>
    </location>
</feature>
<evidence type="ECO:0000259" key="2">
    <source>
        <dbReference type="Pfam" id="PF13401"/>
    </source>
</evidence>
<organism evidence="3 4">
    <name type="scientific">Stieleria varia</name>
    <dbReference type="NCBI Taxonomy" id="2528005"/>
    <lineage>
        <taxon>Bacteria</taxon>
        <taxon>Pseudomonadati</taxon>
        <taxon>Planctomycetota</taxon>
        <taxon>Planctomycetia</taxon>
        <taxon>Pirellulales</taxon>
        <taxon>Pirellulaceae</taxon>
        <taxon>Stieleria</taxon>
    </lineage>
</organism>
<dbReference type="InterPro" id="IPR027417">
    <property type="entry name" value="P-loop_NTPase"/>
</dbReference>
<dbReference type="RefSeq" id="WP_146521021.1">
    <property type="nucleotide sequence ID" value="NZ_CP151726.1"/>
</dbReference>
<dbReference type="AlphaFoldDB" id="A0A5C6ATL6"/>
<dbReference type="PANTHER" id="PTHR35894:SF1">
    <property type="entry name" value="PHOSPHORIBULOKINASE _ URIDINE KINASE FAMILY"/>
    <property type="match status" value="1"/>
</dbReference>
<dbReference type="EMBL" id="SJPN01000004">
    <property type="protein sequence ID" value="TWU02751.1"/>
    <property type="molecule type" value="Genomic_DNA"/>
</dbReference>
<feature type="compositionally biased region" description="Basic and acidic residues" evidence="1">
    <location>
        <begin position="497"/>
        <end position="506"/>
    </location>
</feature>
<protein>
    <recommendedName>
        <fullName evidence="2">ORC1/DEAH AAA+ ATPase domain-containing protein</fullName>
    </recommendedName>
</protein>
<sequence length="550" mass="60440">MKNFDNDFTLPPFPAFPCVSRFVPIGSVNESLERISRSVRAHESLISVIGPPGTGKSLLCGVIAQRFSATHDIVVLGETPILDEKTLRRQMLNRLGVALENHRDDDFQSMMEQRINGPMGKPCGLLLVIDEAQTLTEDLLESIRMLTNIMREGQPRVTAIVVGGVKLDEMLAAPSMNGFAQRIATRCYLHPMNAGETRTYIRDAIEQCGAEPDGTITDGAIAAIHHAASGVPRLVNQMMTEAIDCAADGNQQLIDDSVVDRAWAQLQQLPSPMMEEPRLVGESSTIEFGTLDDTPMGDSFGQQQVVESSSEECCDEVCETATPCEEEVVCSSDTNVPAEYNEVSELETPIDFETPFFDCAVAPLPIELFADIELNEPLTQPTTQPLRETRQPVDTGRLFGDFDDEEQINVGSVAAVSSSRSETQSPQPTAAETYSIESMLHSEIVSLSSFAADTIQVQAEAEMEPESFKATENSDEAPTKSGPRPTVVWYDEPAEEESPHYRDDRDIVIISEEIDLEASEREPTRIDMGASRVKVDYQEILSKMRGAKAQ</sequence>
<feature type="region of interest" description="Disordered" evidence="1">
    <location>
        <begin position="461"/>
        <end position="506"/>
    </location>
</feature>
<dbReference type="Pfam" id="PF13401">
    <property type="entry name" value="AAA_22"/>
    <property type="match status" value="1"/>
</dbReference>